<sequence length="50" mass="5745">MFDQIKHVIARPMTDKMPLEQRFNSTPSTPFKVGTTDPATAFERSGWVYI</sequence>
<dbReference type="Proteomes" id="UP001162060">
    <property type="component" value="Unassembled WGS sequence"/>
</dbReference>
<evidence type="ECO:0000313" key="1">
    <source>
        <dbReference type="EMBL" id="CAK7932401.1"/>
    </source>
</evidence>
<accession>A0AAV1UCT4</accession>
<dbReference type="EMBL" id="CAKLBY020000189">
    <property type="protein sequence ID" value="CAK7932401.1"/>
    <property type="molecule type" value="Genomic_DNA"/>
</dbReference>
<organism evidence="1 2">
    <name type="scientific">Peronospora matthiolae</name>
    <dbReference type="NCBI Taxonomy" id="2874970"/>
    <lineage>
        <taxon>Eukaryota</taxon>
        <taxon>Sar</taxon>
        <taxon>Stramenopiles</taxon>
        <taxon>Oomycota</taxon>
        <taxon>Peronosporomycetes</taxon>
        <taxon>Peronosporales</taxon>
        <taxon>Peronosporaceae</taxon>
        <taxon>Peronospora</taxon>
    </lineage>
</organism>
<evidence type="ECO:0000313" key="2">
    <source>
        <dbReference type="Proteomes" id="UP001162060"/>
    </source>
</evidence>
<gene>
    <name evidence="1" type="ORF">PM001_LOCUS17551</name>
</gene>
<proteinExistence type="predicted"/>
<comment type="caution">
    <text evidence="1">The sequence shown here is derived from an EMBL/GenBank/DDBJ whole genome shotgun (WGS) entry which is preliminary data.</text>
</comment>
<reference evidence="1" key="1">
    <citation type="submission" date="2024-01" db="EMBL/GenBank/DDBJ databases">
        <authorList>
            <person name="Webb A."/>
        </authorList>
    </citation>
    <scope>NUCLEOTIDE SEQUENCE</scope>
    <source>
        <strain evidence="1">Pm1</strain>
    </source>
</reference>
<dbReference type="AlphaFoldDB" id="A0AAV1UCT4"/>
<protein>
    <submittedName>
        <fullName evidence="1">Uncharacterized protein</fullName>
    </submittedName>
</protein>
<name>A0AAV1UCT4_9STRA</name>